<reference evidence="1 2" key="1">
    <citation type="submission" date="2017-08" db="EMBL/GenBank/DDBJ databases">
        <title>Salimicrobium alkalisoli sp. nov., isolated from saline alkaline soil.</title>
        <authorList>
            <person name="Zhang G."/>
            <person name="Xiong Q."/>
        </authorList>
    </citation>
    <scope>NUCLEOTIDE SEQUENCE [LARGE SCALE GENOMIC DNA]</scope>
    <source>
        <strain evidence="1 2">WN024</strain>
    </source>
</reference>
<keyword evidence="2" id="KW-1185">Reference proteome</keyword>
<dbReference type="Pfam" id="PF18950">
    <property type="entry name" value="DUF5694"/>
    <property type="match status" value="1"/>
</dbReference>
<accession>A0ABX4HPC3</accession>
<comment type="caution">
    <text evidence="1">The sequence shown here is derived from an EMBL/GenBank/DDBJ whole genome shotgun (WGS) entry which is preliminary data.</text>
</comment>
<dbReference type="RefSeq" id="WP_095822863.1">
    <property type="nucleotide sequence ID" value="NZ_NSGH01000029.1"/>
</dbReference>
<dbReference type="EMBL" id="NSGH01000029">
    <property type="protein sequence ID" value="PBB04727.1"/>
    <property type="molecule type" value="Genomic_DNA"/>
</dbReference>
<dbReference type="Proteomes" id="UP000217561">
    <property type="component" value="Unassembled WGS sequence"/>
</dbReference>
<protein>
    <submittedName>
        <fullName evidence="1">Uncharacterized protein</fullName>
    </submittedName>
</protein>
<sequence length="235" mass="26985">MSRLLLIALPNFSIHPDLVQEEKISSIGESFASFDPTAVAVEKNYYVEEEINKNLDSYLRDEFILTYDALEQFAFRTAKQAGLSFLYMIDEIVDMSDPSLDQVFTWAEEYQPSLLKEIVSIKQKADAFRTDDDVRGVLEQINSDTYITLIQHLHASINIAGDRHHQVGTAWLKQYFEKNLAIAANLERMLRHEERAIAFVSEETLPLLRNLLKNSNRITLENPDSYLTRHNSSNG</sequence>
<evidence type="ECO:0000313" key="1">
    <source>
        <dbReference type="EMBL" id="PBB04727.1"/>
    </source>
</evidence>
<evidence type="ECO:0000313" key="2">
    <source>
        <dbReference type="Proteomes" id="UP000217561"/>
    </source>
</evidence>
<organism evidence="1 2">
    <name type="scientific">Salimicrobium humidisoli</name>
    <dbReference type="NCBI Taxonomy" id="2029857"/>
    <lineage>
        <taxon>Bacteria</taxon>
        <taxon>Bacillati</taxon>
        <taxon>Bacillota</taxon>
        <taxon>Bacilli</taxon>
        <taxon>Bacillales</taxon>
        <taxon>Bacillaceae</taxon>
        <taxon>Salimicrobium</taxon>
    </lineage>
</organism>
<proteinExistence type="predicted"/>
<dbReference type="InterPro" id="IPR043749">
    <property type="entry name" value="DUF5694"/>
</dbReference>
<name>A0ABX4HPC3_9BACI</name>
<gene>
    <name evidence="1" type="ORF">CKW00_12615</name>
</gene>